<accession>A0A142JTY3</accession>
<gene>
    <name evidence="3" type="ORF">A2G96_27600</name>
</gene>
<name>A0A142JTY3_9BURK</name>
<dbReference type="Proteomes" id="UP000075238">
    <property type="component" value="Chromosome 2"/>
</dbReference>
<dbReference type="SUPFAM" id="SSF89733">
    <property type="entry name" value="L-sulfolactate dehydrogenase-like"/>
    <property type="match status" value="1"/>
</dbReference>
<keyword evidence="4" id="KW-1185">Reference proteome</keyword>
<dbReference type="Gene3D" id="1.10.1530.10">
    <property type="match status" value="1"/>
</dbReference>
<evidence type="ECO:0000256" key="1">
    <source>
        <dbReference type="ARBA" id="ARBA00006056"/>
    </source>
</evidence>
<dbReference type="AlphaFoldDB" id="A0A142JTY3"/>
<keyword evidence="2" id="KW-0560">Oxidoreductase</keyword>
<reference evidence="3 4" key="1">
    <citation type="submission" date="2016-03" db="EMBL/GenBank/DDBJ databases">
        <title>Complete genome sequence of a novel chlorpyrifos degrading bacterium, Cupriavidus nantongensis sp. X1.</title>
        <authorList>
            <person name="Fang L."/>
        </authorList>
    </citation>
    <scope>NUCLEOTIDE SEQUENCE [LARGE SCALE GENOMIC DNA]</scope>
    <source>
        <strain evidence="3 4">X1</strain>
    </source>
</reference>
<dbReference type="Pfam" id="PF02615">
    <property type="entry name" value="Ldh_2"/>
    <property type="match status" value="1"/>
</dbReference>
<dbReference type="PANTHER" id="PTHR11091:SF0">
    <property type="entry name" value="MALATE DEHYDROGENASE"/>
    <property type="match status" value="1"/>
</dbReference>
<dbReference type="GO" id="GO:0016491">
    <property type="term" value="F:oxidoreductase activity"/>
    <property type="evidence" value="ECO:0007669"/>
    <property type="project" value="UniProtKB-KW"/>
</dbReference>
<dbReference type="InterPro" id="IPR036111">
    <property type="entry name" value="Mal/L-sulfo/L-lacto_DH-like_sf"/>
</dbReference>
<sequence length="340" mass="34817">MSRIALQELERVAAACLRRAGASALQARATAAALVRADAAGLPSHGVSRVPMYVAHLRHDRVDGNAEPAVQGTRASAVLVDARCGFAFAACELAIAEAMARARATGVGVAAVTNSHHFGAAALPLEAVARAGMVGIAMGNSPAAMPAWGGKRPLFGTNPIAAVFPRQGCAPAVIDLSLSEVARGKIMVAAKQGKPIPLGWALDEAGQPTTDAQAALRGSMLPAGGVKGAMLALLVELLVTSLAGAQFGAEADSFFSDAGNRPRIGQLFFVLDPGAFAGSQVYAERVEALLEAMLDDEGTRVPGARRETSQARAAAHGIDVPDALWRELQSLAGEEAGAPH</sequence>
<evidence type="ECO:0000256" key="2">
    <source>
        <dbReference type="ARBA" id="ARBA00023002"/>
    </source>
</evidence>
<dbReference type="Gene3D" id="3.30.1370.60">
    <property type="entry name" value="Hypothetical oxidoreductase yiak, domain 2"/>
    <property type="match status" value="1"/>
</dbReference>
<dbReference type="InterPro" id="IPR043144">
    <property type="entry name" value="Mal/L-sulf/L-lact_DH-like_ah"/>
</dbReference>
<evidence type="ECO:0000313" key="4">
    <source>
        <dbReference type="Proteomes" id="UP000075238"/>
    </source>
</evidence>
<organism evidence="3 4">
    <name type="scientific">Cupriavidus nantongensis</name>
    <dbReference type="NCBI Taxonomy" id="1796606"/>
    <lineage>
        <taxon>Bacteria</taxon>
        <taxon>Pseudomonadati</taxon>
        <taxon>Pseudomonadota</taxon>
        <taxon>Betaproteobacteria</taxon>
        <taxon>Burkholderiales</taxon>
        <taxon>Burkholderiaceae</taxon>
        <taxon>Cupriavidus</taxon>
    </lineage>
</organism>
<dbReference type="PANTHER" id="PTHR11091">
    <property type="entry name" value="OXIDOREDUCTASE-RELATED"/>
    <property type="match status" value="1"/>
</dbReference>
<dbReference type="EMBL" id="CP014845">
    <property type="protein sequence ID" value="AMR81545.1"/>
    <property type="molecule type" value="Genomic_DNA"/>
</dbReference>
<dbReference type="InterPro" id="IPR003767">
    <property type="entry name" value="Malate/L-lactate_DH-like"/>
</dbReference>
<dbReference type="InterPro" id="IPR043143">
    <property type="entry name" value="Mal/L-sulf/L-lact_DH-like_NADP"/>
</dbReference>
<dbReference type="OrthoDB" id="924592at2"/>
<protein>
    <submittedName>
        <fullName evidence="3">Sulfolactate dehydrogenase</fullName>
    </submittedName>
</protein>
<evidence type="ECO:0000313" key="3">
    <source>
        <dbReference type="EMBL" id="AMR81545.1"/>
    </source>
</evidence>
<proteinExistence type="inferred from homology"/>
<dbReference type="KEGG" id="cnan:A2G96_27600"/>
<comment type="similarity">
    <text evidence="1">Belongs to the LDH2/MDH2 oxidoreductase family.</text>
</comment>
<dbReference type="STRING" id="1796606.A2G96_27600"/>
<dbReference type="RefSeq" id="WP_062803342.1">
    <property type="nucleotide sequence ID" value="NZ_CP014845.1"/>
</dbReference>